<protein>
    <submittedName>
        <fullName evidence="3">Uncharacterized protein</fullName>
    </submittedName>
</protein>
<sequence length="345" mass="39105">MQNVHGRSECKLIVLNELNQPIGPTKEVVSELGSFLGTLARNGTFCPLNVFNWTMLKTHDDMWNYIKEKYDIPEVGKDWALGAIKLAWRGYKCRLKKMHFYAYDDDATRMAKRPKFVSESVFKEILEHWNSDEAKEKKKETADALSSKDLFVATRKRKPGRVYKDSHEDTMAKIAEIERIETQESEDVTQSVDAFTTVMGQDHPGRGDSGPSSQTVDDEMMQKKIEEMEERMQQRMQEKFNAQNDTMERDVTVNIIAQLQRLNPGLTLDPNMLRFTVGSPGDGAAIQLINRPSVGYNNHGPALQLFRTLLSVSPDQYVMANLGSCSSGVTSCSSDIDIQLLMSEY</sequence>
<dbReference type="Proteomes" id="UP000826656">
    <property type="component" value="Unassembled WGS sequence"/>
</dbReference>
<accession>A0ABQ7UBX8</accession>
<gene>
    <name evidence="3" type="ORF">KY290_031203</name>
</gene>
<dbReference type="PANTHER" id="PTHR33144">
    <property type="entry name" value="OS10G0409366 PROTEIN-RELATED"/>
    <property type="match status" value="1"/>
</dbReference>
<comment type="caution">
    <text evidence="3">The sequence shown here is derived from an EMBL/GenBank/DDBJ whole genome shotgun (WGS) entry which is preliminary data.</text>
</comment>
<keyword evidence="4" id="KW-1185">Reference proteome</keyword>
<feature type="region of interest" description="Disordered" evidence="2">
    <location>
        <begin position="198"/>
        <end position="217"/>
    </location>
</feature>
<keyword evidence="1" id="KW-0175">Coiled coil</keyword>
<dbReference type="EMBL" id="JAIVGD010000023">
    <property type="protein sequence ID" value="KAH0743210.1"/>
    <property type="molecule type" value="Genomic_DNA"/>
</dbReference>
<evidence type="ECO:0000313" key="4">
    <source>
        <dbReference type="Proteomes" id="UP000826656"/>
    </source>
</evidence>
<evidence type="ECO:0000256" key="1">
    <source>
        <dbReference type="SAM" id="Coils"/>
    </source>
</evidence>
<evidence type="ECO:0000313" key="3">
    <source>
        <dbReference type="EMBL" id="KAH0743210.1"/>
    </source>
</evidence>
<evidence type="ECO:0000256" key="2">
    <source>
        <dbReference type="SAM" id="MobiDB-lite"/>
    </source>
</evidence>
<organism evidence="3 4">
    <name type="scientific">Solanum tuberosum</name>
    <name type="common">Potato</name>
    <dbReference type="NCBI Taxonomy" id="4113"/>
    <lineage>
        <taxon>Eukaryota</taxon>
        <taxon>Viridiplantae</taxon>
        <taxon>Streptophyta</taxon>
        <taxon>Embryophyta</taxon>
        <taxon>Tracheophyta</taxon>
        <taxon>Spermatophyta</taxon>
        <taxon>Magnoliopsida</taxon>
        <taxon>eudicotyledons</taxon>
        <taxon>Gunneridae</taxon>
        <taxon>Pentapetalae</taxon>
        <taxon>asterids</taxon>
        <taxon>lamiids</taxon>
        <taxon>Solanales</taxon>
        <taxon>Solanaceae</taxon>
        <taxon>Solanoideae</taxon>
        <taxon>Solaneae</taxon>
        <taxon>Solanum</taxon>
    </lineage>
</organism>
<feature type="coiled-coil region" evidence="1">
    <location>
        <begin position="218"/>
        <end position="245"/>
    </location>
</feature>
<reference evidence="3 4" key="1">
    <citation type="journal article" date="2021" name="bioRxiv">
        <title>Chromosome-scale and haplotype-resolved genome assembly of a tetraploid potato cultivar.</title>
        <authorList>
            <person name="Sun H."/>
            <person name="Jiao W.-B."/>
            <person name="Krause K."/>
            <person name="Campoy J.A."/>
            <person name="Goel M."/>
            <person name="Folz-Donahue K."/>
            <person name="Kukat C."/>
            <person name="Huettel B."/>
            <person name="Schneeberger K."/>
        </authorList>
    </citation>
    <scope>NUCLEOTIDE SEQUENCE [LARGE SCALE GENOMIC DNA]</scope>
    <source>
        <strain evidence="3">SolTubOtavaFocal</strain>
        <tissue evidence="3">Leaves</tissue>
    </source>
</reference>
<dbReference type="PANTHER" id="PTHR33144:SF35">
    <property type="entry name" value="TRANSPOSASE, PTTA_EN_SPM, PLANT-RELATED"/>
    <property type="match status" value="1"/>
</dbReference>
<name>A0ABQ7UBX8_SOLTU</name>
<proteinExistence type="predicted"/>